<evidence type="ECO:0000256" key="2">
    <source>
        <dbReference type="ARBA" id="ARBA00022517"/>
    </source>
</evidence>
<name>A0A0V1Q4Y5_9ASCO</name>
<dbReference type="GO" id="GO:0006364">
    <property type="term" value="P:rRNA processing"/>
    <property type="evidence" value="ECO:0007669"/>
    <property type="project" value="UniProtKB-KW"/>
</dbReference>
<dbReference type="PROSITE" id="PS50082">
    <property type="entry name" value="WD_REPEATS_2"/>
    <property type="match status" value="1"/>
</dbReference>
<dbReference type="GO" id="GO:0003723">
    <property type="term" value="F:RNA binding"/>
    <property type="evidence" value="ECO:0007669"/>
    <property type="project" value="InterPro"/>
</dbReference>
<evidence type="ECO:0000256" key="7">
    <source>
        <dbReference type="ARBA" id="ARBA00023242"/>
    </source>
</evidence>
<evidence type="ECO:0000313" key="9">
    <source>
        <dbReference type="EMBL" id="KSA03572.1"/>
    </source>
</evidence>
<dbReference type="InterPro" id="IPR036322">
    <property type="entry name" value="WD40_repeat_dom_sf"/>
</dbReference>
<dbReference type="SUPFAM" id="SSF50952">
    <property type="entry name" value="Soluble quinoprotein glucose dehydrogenase"/>
    <property type="match status" value="1"/>
</dbReference>
<dbReference type="AlphaFoldDB" id="A0A0V1Q4Y5"/>
<dbReference type="GO" id="GO:2000234">
    <property type="term" value="P:positive regulation of rRNA processing"/>
    <property type="evidence" value="ECO:0007669"/>
    <property type="project" value="TreeGrafter"/>
</dbReference>
<dbReference type="SMART" id="SM00320">
    <property type="entry name" value="WD40"/>
    <property type="match status" value="2"/>
</dbReference>
<dbReference type="SUPFAM" id="SSF50978">
    <property type="entry name" value="WD40 repeat-like"/>
    <property type="match status" value="2"/>
</dbReference>
<evidence type="ECO:0000256" key="6">
    <source>
        <dbReference type="ARBA" id="ARBA00023163"/>
    </source>
</evidence>
<dbReference type="Pfam" id="PF23869">
    <property type="entry name" value="Beta-prop_WDR75_1st"/>
    <property type="match status" value="1"/>
</dbReference>
<dbReference type="InterPro" id="IPR001680">
    <property type="entry name" value="WD40_rpt"/>
</dbReference>
<proteinExistence type="predicted"/>
<dbReference type="EMBL" id="LMYN01000008">
    <property type="protein sequence ID" value="KSA03572.1"/>
    <property type="molecule type" value="Genomic_DNA"/>
</dbReference>
<dbReference type="Proteomes" id="UP000054251">
    <property type="component" value="Unassembled WGS sequence"/>
</dbReference>
<dbReference type="PROSITE" id="PS50294">
    <property type="entry name" value="WD_REPEATS_REGION"/>
    <property type="match status" value="1"/>
</dbReference>
<keyword evidence="6" id="KW-0804">Transcription</keyword>
<sequence length="855" mass="95337">MTVSSSDWSLNMASGGKPVSLPYSSASASVFSQDGRYDIVILSYQIRVYFVSTRQCIRTIDIDLSDVVDVKLDVLNSSHIVLFKSSGEIVTLNWKDKINEPVVSTVNVAMEWPILSVAAIRGDTYYAIIGKKDKKSSPSPHTRHVVKISRDQLSVQNLAEINNVTKYAISSNSHKLAFLTSNHDIILVNLSFISHQNHDDEEQPDYTELPQETIPFIYKSPVTSLAVSNDSVVAIGTSAGAIQLLYGGLTTDKPQGLLKWHIDQVRSLQFTPDNNYLLSGGMEKVLVFWQLETGKTQFLPRLNGSIERISLDNNKNDYYSLMLKVSSSGSDVVNDEDTYEILVLSAVDLVSRLSINSIRPKLAHNVKQTLLKTKKKFAKSESTFDKSKLKHDYTSIFEIHPKTKNLYFPNDAVIQAYDLIKNEQSFIQTAAPLLSTGKVRSENKLLDPTISLLSFTQDGHWMCTFDSISTSEVDNLLSKNDKQYALKFWKFIESSSKNDSNSTNNVNNKQGYWELSTKIIDPHGNSNPILSLTPAPLSYHQGLAFLTADNKGGLRIWRPRIPKEIYQTVKQGNNKLQQTAWTLRKSRPCGALVSDAIDTCWSDDGSVIILGHECSITTFNTQTFEEIPNDSFRVPALSGSRIRSLSMLDDYLIVLSKTRITSFNLLSGESTDLVAKINTTIGGRNLIAIDPIKKLICLGVNYYSSIGDNFAIKSKILVFKPDELTPVHISHHNQGISSIRQYHSSFIFVDLDSRIGIISSTNETFESSNGSTQESDLAGDMNNMLLNAQAAADVMTNRNVSFNTANGKQLSDDLETDDSVEMNRAIDVNTFQPMFENLEGAQIETLFERIMKIIK</sequence>
<dbReference type="OrthoDB" id="4096at2759"/>
<dbReference type="GO" id="GO:0045943">
    <property type="term" value="P:positive regulation of transcription by RNA polymerase I"/>
    <property type="evidence" value="ECO:0007669"/>
    <property type="project" value="InterPro"/>
</dbReference>
<dbReference type="InterPro" id="IPR015943">
    <property type="entry name" value="WD40/YVTN_repeat-like_dom_sf"/>
</dbReference>
<comment type="subcellular location">
    <subcellularLocation>
        <location evidence="1">Nucleus</location>
        <location evidence="1">Nucleolus</location>
    </subcellularLocation>
</comment>
<keyword evidence="3" id="KW-0698">rRNA processing</keyword>
<evidence type="ECO:0000256" key="5">
    <source>
        <dbReference type="ARBA" id="ARBA00022737"/>
    </source>
</evidence>
<comment type="caution">
    <text evidence="9">The sequence shown here is derived from an EMBL/GenBank/DDBJ whole genome shotgun (WGS) entry which is preliminary data.</text>
</comment>
<evidence type="ECO:0000256" key="1">
    <source>
        <dbReference type="ARBA" id="ARBA00004604"/>
    </source>
</evidence>
<accession>A0A0V1Q4Y5</accession>
<evidence type="ECO:0000313" key="10">
    <source>
        <dbReference type="Proteomes" id="UP000054251"/>
    </source>
</evidence>
<evidence type="ECO:0000256" key="3">
    <source>
        <dbReference type="ARBA" id="ARBA00022552"/>
    </source>
</evidence>
<organism evidence="9 10">
    <name type="scientific">Debaryomyces fabryi</name>
    <dbReference type="NCBI Taxonomy" id="58627"/>
    <lineage>
        <taxon>Eukaryota</taxon>
        <taxon>Fungi</taxon>
        <taxon>Dikarya</taxon>
        <taxon>Ascomycota</taxon>
        <taxon>Saccharomycotina</taxon>
        <taxon>Pichiomycetes</taxon>
        <taxon>Debaryomycetaceae</taxon>
        <taxon>Debaryomyces</taxon>
    </lineage>
</organism>
<dbReference type="InterPro" id="IPR053826">
    <property type="entry name" value="WDR75"/>
</dbReference>
<dbReference type="Gene3D" id="2.130.10.10">
    <property type="entry name" value="YVTN repeat-like/Quinoprotein amine dehydrogenase"/>
    <property type="match status" value="1"/>
</dbReference>
<keyword evidence="2" id="KW-0690">Ribosome biogenesis</keyword>
<keyword evidence="10" id="KW-1185">Reference proteome</keyword>
<feature type="repeat" description="WD" evidence="8">
    <location>
        <begin position="258"/>
        <end position="299"/>
    </location>
</feature>
<dbReference type="GeneID" id="26837720"/>
<dbReference type="PANTHER" id="PTHR44215">
    <property type="entry name" value="WD REPEAT-CONTAINING PROTEIN 75"/>
    <property type="match status" value="1"/>
</dbReference>
<keyword evidence="5" id="KW-0677">Repeat</keyword>
<dbReference type="InterPro" id="IPR011041">
    <property type="entry name" value="Quinoprot_gluc/sorb_DH_b-prop"/>
</dbReference>
<evidence type="ECO:0000256" key="8">
    <source>
        <dbReference type="PROSITE-ProRule" id="PRU00221"/>
    </source>
</evidence>
<keyword evidence="4 8" id="KW-0853">WD repeat</keyword>
<gene>
    <name evidence="9" type="ORF">AC631_00711</name>
</gene>
<dbReference type="GO" id="GO:0032040">
    <property type="term" value="C:small-subunit processome"/>
    <property type="evidence" value="ECO:0007669"/>
    <property type="project" value="InterPro"/>
</dbReference>
<protein>
    <submittedName>
        <fullName evidence="9">Uncharacterized protein</fullName>
    </submittedName>
</protein>
<dbReference type="RefSeq" id="XP_015469674.1">
    <property type="nucleotide sequence ID" value="XM_015609541.1"/>
</dbReference>
<dbReference type="PANTHER" id="PTHR44215:SF1">
    <property type="entry name" value="WD REPEAT-CONTAINING PROTEIN 75"/>
    <property type="match status" value="1"/>
</dbReference>
<keyword evidence="7" id="KW-0539">Nucleus</keyword>
<evidence type="ECO:0000256" key="4">
    <source>
        <dbReference type="ARBA" id="ARBA00022574"/>
    </source>
</evidence>
<reference evidence="9 10" key="1">
    <citation type="submission" date="2015-11" db="EMBL/GenBank/DDBJ databases">
        <title>The genome of Debaryomyces fabryi.</title>
        <authorList>
            <person name="Tafer H."/>
            <person name="Lopandic K."/>
        </authorList>
    </citation>
    <scope>NUCLEOTIDE SEQUENCE [LARGE SCALE GENOMIC DNA]</scope>
    <source>
        <strain evidence="9 10">CBS 789</strain>
    </source>
</reference>